<dbReference type="InterPro" id="IPR022764">
    <property type="entry name" value="Peptidase_S54_rhomboid_dom"/>
</dbReference>
<evidence type="ECO:0000259" key="10">
    <source>
        <dbReference type="Pfam" id="PF01694"/>
    </source>
</evidence>
<feature type="transmembrane region" description="Helical" evidence="9">
    <location>
        <begin position="537"/>
        <end position="554"/>
    </location>
</feature>
<name>A0A8X8VWP8_SALSN</name>
<feature type="domain" description="Peptidase S54 rhomboid" evidence="10">
    <location>
        <begin position="455"/>
        <end position="606"/>
    </location>
</feature>
<feature type="domain" description="Peptidase S54 rhomboid" evidence="10">
    <location>
        <begin position="174"/>
        <end position="325"/>
    </location>
</feature>
<evidence type="ECO:0000256" key="4">
    <source>
        <dbReference type="ARBA" id="ARBA00022692"/>
    </source>
</evidence>
<dbReference type="GO" id="GO:0004252">
    <property type="term" value="F:serine-type endopeptidase activity"/>
    <property type="evidence" value="ECO:0007669"/>
    <property type="project" value="InterPro"/>
</dbReference>
<protein>
    <recommendedName>
        <fullName evidence="10">Peptidase S54 rhomboid domain-containing protein</fullName>
    </recommendedName>
</protein>
<dbReference type="EMBL" id="PNBA02000403">
    <property type="protein sequence ID" value="KAG6383770.1"/>
    <property type="molecule type" value="Genomic_DNA"/>
</dbReference>
<feature type="transmembrane region" description="Helical" evidence="9">
    <location>
        <begin position="499"/>
        <end position="517"/>
    </location>
</feature>
<dbReference type="PANTHER" id="PTHR43731:SF14">
    <property type="entry name" value="PRESENILIN-ASSOCIATED RHOMBOID-LIKE PROTEIN, MITOCHONDRIAL"/>
    <property type="match status" value="1"/>
</dbReference>
<accession>A0A8X8VWP8</accession>
<proteinExistence type="inferred from homology"/>
<comment type="caution">
    <text evidence="11">The sequence shown here is derived from an EMBL/GenBank/DDBJ whole genome shotgun (WGS) entry which is preliminary data.</text>
</comment>
<keyword evidence="12" id="KW-1185">Reference proteome</keyword>
<dbReference type="GO" id="GO:0016020">
    <property type="term" value="C:membrane"/>
    <property type="evidence" value="ECO:0007669"/>
    <property type="project" value="UniProtKB-SubCell"/>
</dbReference>
<evidence type="ECO:0000256" key="9">
    <source>
        <dbReference type="SAM" id="Phobius"/>
    </source>
</evidence>
<dbReference type="Pfam" id="PF01694">
    <property type="entry name" value="Rhomboid"/>
    <property type="match status" value="2"/>
</dbReference>
<keyword evidence="5" id="KW-0378">Hydrolase</keyword>
<feature type="transmembrane region" description="Helical" evidence="9">
    <location>
        <begin position="473"/>
        <end position="492"/>
    </location>
</feature>
<dbReference type="Proteomes" id="UP000298416">
    <property type="component" value="Unassembled WGS sequence"/>
</dbReference>
<feature type="transmembrane region" description="Helical" evidence="9">
    <location>
        <begin position="413"/>
        <end position="433"/>
    </location>
</feature>
<dbReference type="FunFam" id="1.20.1540.10:FF:000018">
    <property type="entry name" value="RHOMBOID-like protein 12, mitochondrial"/>
    <property type="match status" value="2"/>
</dbReference>
<evidence type="ECO:0000313" key="11">
    <source>
        <dbReference type="EMBL" id="KAG6383770.1"/>
    </source>
</evidence>
<organism evidence="11">
    <name type="scientific">Salvia splendens</name>
    <name type="common">Scarlet sage</name>
    <dbReference type="NCBI Taxonomy" id="180675"/>
    <lineage>
        <taxon>Eukaryota</taxon>
        <taxon>Viridiplantae</taxon>
        <taxon>Streptophyta</taxon>
        <taxon>Embryophyta</taxon>
        <taxon>Tracheophyta</taxon>
        <taxon>Spermatophyta</taxon>
        <taxon>Magnoliopsida</taxon>
        <taxon>eudicotyledons</taxon>
        <taxon>Gunneridae</taxon>
        <taxon>Pentapetalae</taxon>
        <taxon>asterids</taxon>
        <taxon>lamiids</taxon>
        <taxon>Lamiales</taxon>
        <taxon>Lamiaceae</taxon>
        <taxon>Nepetoideae</taxon>
        <taxon>Mentheae</taxon>
        <taxon>Salviinae</taxon>
        <taxon>Salvia</taxon>
        <taxon>Salvia subgen. Calosphace</taxon>
        <taxon>core Calosphace</taxon>
    </lineage>
</organism>
<sequence length="619" mass="67834">MRRQLGVGLLTKIAKNGGLTNSLLPKSASPSPFLKPDSSQFHHRRSFSESSTLSRSNLWKLCSSNGVREAIRNGGFSELPPPKKVFSSALLQGDRNFLLRCVTEDYSARFHSTNAAAGNSLSLNLGSFFRRFTADGVVLGLIATNVAVFILWKVADNSFMVKNFMISVDHILSGRLHTLITNAFSHRDAVHLFSNMIGLYFFGTSIAQTFGPQYLLKLYLAGALTGSIFYLVYQAFIAPSIYRDDLRGVSHSRVPALGASAATSAIMLLDIFLYPKRIIFLDLIFPVPAFLVGVFIVGKDILRVLQGDLEVAGSAHLGGAAVATVAWLQKRKGRFGLPMALELEGRSKVGLFPAPFLQEGFSQTHFCRGDADFLLSIGVLNLVLILMEIFPGELRFFLSLDLLKLWSSFLRRLTTNGVVLGLIVTNAAVFILWRVAGIPFMVKNFTISVDNILSGRLHTLITNAFSHINQFHIISNMITLYFFGTAIGRYFGPQYLLKLYLAGALAGSIFYVAYKAFIAPLVHKNDKRGLPHSMDPALGASGATTAILLLYIFLFPKKTILIDFIIPVPAVLVGVLFIGKDILMVLQGDRDVAGSAHLGGAAVATVAWLQKRKGRFGRF</sequence>
<keyword evidence="7 9" id="KW-1133">Transmembrane helix</keyword>
<dbReference type="GO" id="GO:0006508">
    <property type="term" value="P:proteolysis"/>
    <property type="evidence" value="ECO:0007669"/>
    <property type="project" value="UniProtKB-KW"/>
</dbReference>
<reference evidence="11" key="2">
    <citation type="submission" date="2020-08" db="EMBL/GenBank/DDBJ databases">
        <title>Plant Genome Project.</title>
        <authorList>
            <person name="Zhang R.-G."/>
        </authorList>
    </citation>
    <scope>NUCLEOTIDE SEQUENCE</scope>
    <source>
        <strain evidence="11">Huo1</strain>
        <tissue evidence="11">Leaf</tissue>
    </source>
</reference>
<feature type="transmembrane region" description="Helical" evidence="9">
    <location>
        <begin position="254"/>
        <end position="272"/>
    </location>
</feature>
<comment type="subcellular location">
    <subcellularLocation>
        <location evidence="1">Membrane</location>
        <topology evidence="1">Multi-pass membrane protein</topology>
    </subcellularLocation>
</comment>
<evidence type="ECO:0000256" key="7">
    <source>
        <dbReference type="ARBA" id="ARBA00022989"/>
    </source>
</evidence>
<keyword evidence="3" id="KW-0645">Protease</keyword>
<feature type="transmembrane region" description="Helical" evidence="9">
    <location>
        <begin position="561"/>
        <end position="580"/>
    </location>
</feature>
<reference evidence="11" key="1">
    <citation type="submission" date="2018-01" db="EMBL/GenBank/DDBJ databases">
        <authorList>
            <person name="Mao J.F."/>
        </authorList>
    </citation>
    <scope>NUCLEOTIDE SEQUENCE</scope>
    <source>
        <strain evidence="11">Huo1</strain>
        <tissue evidence="11">Leaf</tissue>
    </source>
</reference>
<evidence type="ECO:0000256" key="1">
    <source>
        <dbReference type="ARBA" id="ARBA00004141"/>
    </source>
</evidence>
<keyword evidence="8 9" id="KW-0472">Membrane</keyword>
<feature type="transmembrane region" description="Helical" evidence="9">
    <location>
        <begin position="137"/>
        <end position="155"/>
    </location>
</feature>
<evidence type="ECO:0000256" key="2">
    <source>
        <dbReference type="ARBA" id="ARBA00009045"/>
    </source>
</evidence>
<keyword evidence="6" id="KW-0809">Transit peptide</keyword>
<evidence type="ECO:0000256" key="3">
    <source>
        <dbReference type="ARBA" id="ARBA00022670"/>
    </source>
</evidence>
<dbReference type="PANTHER" id="PTHR43731">
    <property type="entry name" value="RHOMBOID PROTEASE"/>
    <property type="match status" value="1"/>
</dbReference>
<comment type="similarity">
    <text evidence="2">Belongs to the peptidase S54 family.</text>
</comment>
<dbReference type="InterPro" id="IPR035952">
    <property type="entry name" value="Rhomboid-like_sf"/>
</dbReference>
<gene>
    <name evidence="11" type="ORF">SASPL_156463</name>
</gene>
<evidence type="ECO:0000256" key="8">
    <source>
        <dbReference type="ARBA" id="ARBA00023136"/>
    </source>
</evidence>
<evidence type="ECO:0000256" key="6">
    <source>
        <dbReference type="ARBA" id="ARBA00022946"/>
    </source>
</evidence>
<dbReference type="InterPro" id="IPR050925">
    <property type="entry name" value="Rhomboid_protease_S54"/>
</dbReference>
<dbReference type="SUPFAM" id="SSF144091">
    <property type="entry name" value="Rhomboid-like"/>
    <property type="match status" value="2"/>
</dbReference>
<evidence type="ECO:0000256" key="5">
    <source>
        <dbReference type="ARBA" id="ARBA00022801"/>
    </source>
</evidence>
<feature type="transmembrane region" description="Helical" evidence="9">
    <location>
        <begin position="278"/>
        <end position="297"/>
    </location>
</feature>
<evidence type="ECO:0000313" key="12">
    <source>
        <dbReference type="Proteomes" id="UP000298416"/>
    </source>
</evidence>
<dbReference type="AlphaFoldDB" id="A0A8X8VWP8"/>
<dbReference type="Gene3D" id="1.20.1540.10">
    <property type="entry name" value="Rhomboid-like"/>
    <property type="match status" value="2"/>
</dbReference>
<feature type="transmembrane region" description="Helical" evidence="9">
    <location>
        <begin position="218"/>
        <end position="242"/>
    </location>
</feature>
<keyword evidence="4 9" id="KW-0812">Transmembrane</keyword>
<feature type="transmembrane region" description="Helical" evidence="9">
    <location>
        <begin position="592"/>
        <end position="609"/>
    </location>
</feature>